<evidence type="ECO:0000256" key="3">
    <source>
        <dbReference type="ARBA" id="ARBA00022553"/>
    </source>
</evidence>
<feature type="coiled-coil region" evidence="9">
    <location>
        <begin position="214"/>
        <end position="241"/>
    </location>
</feature>
<dbReference type="InterPro" id="IPR011712">
    <property type="entry name" value="Sig_transdc_His_kin_sub3_dim/P"/>
</dbReference>
<dbReference type="Pfam" id="PF23539">
    <property type="entry name" value="DUF7134"/>
    <property type="match status" value="1"/>
</dbReference>
<keyword evidence="5" id="KW-0547">Nucleotide-binding</keyword>
<feature type="domain" description="Histidine kinase/HSP90-like ATPase" evidence="11">
    <location>
        <begin position="345"/>
        <end position="437"/>
    </location>
</feature>
<dbReference type="EC" id="2.7.13.3" evidence="2"/>
<feature type="transmembrane region" description="Helical" evidence="10">
    <location>
        <begin position="84"/>
        <end position="105"/>
    </location>
</feature>
<evidence type="ECO:0000256" key="7">
    <source>
        <dbReference type="ARBA" id="ARBA00022840"/>
    </source>
</evidence>
<dbReference type="AlphaFoldDB" id="A0A841DUG6"/>
<dbReference type="Pfam" id="PF07730">
    <property type="entry name" value="HisKA_3"/>
    <property type="match status" value="1"/>
</dbReference>
<dbReference type="Proteomes" id="UP000558997">
    <property type="component" value="Unassembled WGS sequence"/>
</dbReference>
<dbReference type="SUPFAM" id="SSF55874">
    <property type="entry name" value="ATPase domain of HSP90 chaperone/DNA topoisomerase II/histidine kinase"/>
    <property type="match status" value="1"/>
</dbReference>
<dbReference type="InterPro" id="IPR050482">
    <property type="entry name" value="Sensor_HK_TwoCompSys"/>
</dbReference>
<dbReference type="InterPro" id="IPR055558">
    <property type="entry name" value="DUF7134"/>
</dbReference>
<dbReference type="Gene3D" id="1.20.5.1930">
    <property type="match status" value="1"/>
</dbReference>
<dbReference type="GO" id="GO:0000155">
    <property type="term" value="F:phosphorelay sensor kinase activity"/>
    <property type="evidence" value="ECO:0007669"/>
    <property type="project" value="InterPro"/>
</dbReference>
<dbReference type="PANTHER" id="PTHR24421:SF10">
    <property type="entry name" value="NITRATE_NITRITE SENSOR PROTEIN NARQ"/>
    <property type="match status" value="1"/>
</dbReference>
<dbReference type="InterPro" id="IPR036890">
    <property type="entry name" value="HATPase_C_sf"/>
</dbReference>
<keyword evidence="10" id="KW-1133">Transmembrane helix</keyword>
<dbReference type="Pfam" id="PF02518">
    <property type="entry name" value="HATPase_c"/>
    <property type="match status" value="1"/>
</dbReference>
<keyword evidence="10" id="KW-0812">Transmembrane</keyword>
<dbReference type="EMBL" id="JACHNF010000001">
    <property type="protein sequence ID" value="MBB5979917.1"/>
    <property type="molecule type" value="Genomic_DNA"/>
</dbReference>
<dbReference type="CDD" id="cd16917">
    <property type="entry name" value="HATPase_UhpB-NarQ-NarX-like"/>
    <property type="match status" value="1"/>
</dbReference>
<evidence type="ECO:0000256" key="6">
    <source>
        <dbReference type="ARBA" id="ARBA00022777"/>
    </source>
</evidence>
<dbReference type="InterPro" id="IPR003594">
    <property type="entry name" value="HATPase_dom"/>
</dbReference>
<keyword evidence="8" id="KW-0902">Two-component regulatory system</keyword>
<dbReference type="GO" id="GO:0016020">
    <property type="term" value="C:membrane"/>
    <property type="evidence" value="ECO:0007669"/>
    <property type="project" value="InterPro"/>
</dbReference>
<keyword evidence="13" id="KW-1185">Reference proteome</keyword>
<keyword evidence="6 12" id="KW-0418">Kinase</keyword>
<evidence type="ECO:0000256" key="1">
    <source>
        <dbReference type="ARBA" id="ARBA00000085"/>
    </source>
</evidence>
<comment type="catalytic activity">
    <reaction evidence="1">
        <text>ATP + protein L-histidine = ADP + protein N-phospho-L-histidine.</text>
        <dbReference type="EC" id="2.7.13.3"/>
    </reaction>
</comment>
<evidence type="ECO:0000313" key="12">
    <source>
        <dbReference type="EMBL" id="MBB5979917.1"/>
    </source>
</evidence>
<reference evidence="12 13" key="1">
    <citation type="submission" date="2020-08" db="EMBL/GenBank/DDBJ databases">
        <title>Sequencing the genomes of 1000 actinobacteria strains.</title>
        <authorList>
            <person name="Klenk H.-P."/>
        </authorList>
    </citation>
    <scope>NUCLEOTIDE SEQUENCE [LARGE SCALE GENOMIC DNA]</scope>
    <source>
        <strain evidence="12 13">DSM 17294</strain>
    </source>
</reference>
<evidence type="ECO:0000256" key="10">
    <source>
        <dbReference type="SAM" id="Phobius"/>
    </source>
</evidence>
<comment type="caution">
    <text evidence="12">The sequence shown here is derived from an EMBL/GenBank/DDBJ whole genome shotgun (WGS) entry which is preliminary data.</text>
</comment>
<gene>
    <name evidence="12" type="ORF">HDA44_003258</name>
</gene>
<dbReference type="GO" id="GO:0005524">
    <property type="term" value="F:ATP binding"/>
    <property type="evidence" value="ECO:0007669"/>
    <property type="project" value="UniProtKB-KW"/>
</dbReference>
<keyword evidence="9" id="KW-0175">Coiled coil</keyword>
<protein>
    <recommendedName>
        <fullName evidence="2">histidine kinase</fullName>
        <ecNumber evidence="2">2.7.13.3</ecNumber>
    </recommendedName>
</protein>
<evidence type="ECO:0000256" key="8">
    <source>
        <dbReference type="ARBA" id="ARBA00023012"/>
    </source>
</evidence>
<evidence type="ECO:0000259" key="11">
    <source>
        <dbReference type="SMART" id="SM00387"/>
    </source>
</evidence>
<dbReference type="GO" id="GO:0046983">
    <property type="term" value="F:protein dimerization activity"/>
    <property type="evidence" value="ECO:0007669"/>
    <property type="project" value="InterPro"/>
</dbReference>
<evidence type="ECO:0000256" key="4">
    <source>
        <dbReference type="ARBA" id="ARBA00022679"/>
    </source>
</evidence>
<dbReference type="Gene3D" id="3.30.565.10">
    <property type="entry name" value="Histidine kinase-like ATPase, C-terminal domain"/>
    <property type="match status" value="1"/>
</dbReference>
<dbReference type="RefSeq" id="WP_184835239.1">
    <property type="nucleotide sequence ID" value="NZ_BAAAVN010000006.1"/>
</dbReference>
<keyword evidence="4" id="KW-0808">Transferase</keyword>
<proteinExistence type="predicted"/>
<feature type="transmembrane region" description="Helical" evidence="10">
    <location>
        <begin position="59"/>
        <end position="77"/>
    </location>
</feature>
<sequence>MATARPLANLASSAARAWTRWAALHDAVLAAALLLGTLATSKNLLTGPVRHLTNVDGDVQLAVWIIASVAIAVGVALRRRKPWLMLLVSAAASAVHLVQGMPLLIIDLGTPILLYTVASSARRTYTLAATAGLILAAAGWSMYAGATGTPTAGVPDRIAPPISRATAPAGEARPTPSGSPGILQDTSTGVILLGSILVTSWAMGSAARNRRDYLDELHARAADLERERDQQAALAVAAERDRITRELHDVVAHGLSVMVTQAQGAEAALTRRPGDTRSALSAIISTGRDSLADMRRVLSRADSLEDAWHPQPGIDRLPELVAHVTKAGTRVRLQVNGTPAAVPAAVDLSAYRIVQEALTNTMKHAGSGAAATVNLTFHDSEVVIEVKDNGRGQTSSDGNGHGLRGMGERARLLDGQLTAGPGPLGGFVVRATLPIDRPRP</sequence>
<evidence type="ECO:0000256" key="9">
    <source>
        <dbReference type="SAM" id="Coils"/>
    </source>
</evidence>
<keyword evidence="10" id="KW-0472">Membrane</keyword>
<feature type="transmembrane region" description="Helical" evidence="10">
    <location>
        <begin position="21"/>
        <end position="39"/>
    </location>
</feature>
<dbReference type="SMART" id="SM00387">
    <property type="entry name" value="HATPase_c"/>
    <property type="match status" value="1"/>
</dbReference>
<accession>A0A841DUG6</accession>
<evidence type="ECO:0000313" key="13">
    <source>
        <dbReference type="Proteomes" id="UP000558997"/>
    </source>
</evidence>
<organism evidence="12 13">
    <name type="scientific">Kribbella solani</name>
    <dbReference type="NCBI Taxonomy" id="236067"/>
    <lineage>
        <taxon>Bacteria</taxon>
        <taxon>Bacillati</taxon>
        <taxon>Actinomycetota</taxon>
        <taxon>Actinomycetes</taxon>
        <taxon>Propionibacteriales</taxon>
        <taxon>Kribbellaceae</taxon>
        <taxon>Kribbella</taxon>
    </lineage>
</organism>
<keyword evidence="3" id="KW-0597">Phosphoprotein</keyword>
<evidence type="ECO:0000256" key="5">
    <source>
        <dbReference type="ARBA" id="ARBA00022741"/>
    </source>
</evidence>
<dbReference type="PANTHER" id="PTHR24421">
    <property type="entry name" value="NITRATE/NITRITE SENSOR PROTEIN NARX-RELATED"/>
    <property type="match status" value="1"/>
</dbReference>
<name>A0A841DUG6_9ACTN</name>
<evidence type="ECO:0000256" key="2">
    <source>
        <dbReference type="ARBA" id="ARBA00012438"/>
    </source>
</evidence>
<keyword evidence="7" id="KW-0067">ATP-binding</keyword>